<dbReference type="PANTHER" id="PTHR34071">
    <property type="entry name" value="5-NITROIMIDAZOLE ANTIBIOTICS RESISTANCE PROTEIN, NIMA-FAMILY-RELATED PROTEIN-RELATED"/>
    <property type="match status" value="1"/>
</dbReference>
<dbReference type="InterPro" id="IPR024747">
    <property type="entry name" value="Pyridox_Oxase-rel"/>
</dbReference>
<dbReference type="InterPro" id="IPR012349">
    <property type="entry name" value="Split_barrel_FMN-bd"/>
</dbReference>
<dbReference type="Pfam" id="PF12900">
    <property type="entry name" value="Pyridox_ox_2"/>
    <property type="match status" value="1"/>
</dbReference>
<gene>
    <name evidence="1" type="ORF">E1293_39795</name>
</gene>
<reference evidence="1 2" key="1">
    <citation type="submission" date="2019-03" db="EMBL/GenBank/DDBJ databases">
        <title>Draft genome sequences of novel Actinobacteria.</title>
        <authorList>
            <person name="Sahin N."/>
            <person name="Ay H."/>
            <person name="Saygin H."/>
        </authorList>
    </citation>
    <scope>NUCLEOTIDE SEQUENCE [LARGE SCALE GENOMIC DNA]</scope>
    <source>
        <strain evidence="1 2">DSM 45941</strain>
    </source>
</reference>
<dbReference type="RefSeq" id="WP_132204132.1">
    <property type="nucleotide sequence ID" value="NZ_SMKY01000322.1"/>
</dbReference>
<dbReference type="AlphaFoldDB" id="A0A4R5A269"/>
<proteinExistence type="predicted"/>
<sequence>MNPLSSTARTRLGRYPERSSADRSVLHEILDDGMICHLGLVVNGSPRVLPTGYGRLDDTLYIHGSTGASSLMEGPAQDICVTVTHLDGIVLARSLFHHSINYRSAVIYGTPRLLDGDDKLTGLRAITEQLAPGQWDVARRPTRKEMAGVTVLALSLDEASVKIRQGPPSDDDPDHDLDVWAGVLPVHQAFGAPDPDPLLRSGIPVPGHIARRVTS</sequence>
<accession>A0A4R5A269</accession>
<protein>
    <submittedName>
        <fullName evidence="1">Pyridoxamine 5'-phosphate oxidase family protein</fullName>
    </submittedName>
</protein>
<keyword evidence="2" id="KW-1185">Reference proteome</keyword>
<dbReference type="SUPFAM" id="SSF50475">
    <property type="entry name" value="FMN-binding split barrel"/>
    <property type="match status" value="1"/>
</dbReference>
<dbReference type="OrthoDB" id="116031at2"/>
<dbReference type="PANTHER" id="PTHR34071:SF2">
    <property type="entry name" value="FLAVIN-NUCLEOTIDE-BINDING PROTEIN"/>
    <property type="match status" value="1"/>
</dbReference>
<dbReference type="Proteomes" id="UP000295578">
    <property type="component" value="Unassembled WGS sequence"/>
</dbReference>
<evidence type="ECO:0000313" key="1">
    <source>
        <dbReference type="EMBL" id="TDD65893.1"/>
    </source>
</evidence>
<organism evidence="1 2">
    <name type="scientific">Actinomadura darangshiensis</name>
    <dbReference type="NCBI Taxonomy" id="705336"/>
    <lineage>
        <taxon>Bacteria</taxon>
        <taxon>Bacillati</taxon>
        <taxon>Actinomycetota</taxon>
        <taxon>Actinomycetes</taxon>
        <taxon>Streptosporangiales</taxon>
        <taxon>Thermomonosporaceae</taxon>
        <taxon>Actinomadura</taxon>
    </lineage>
</organism>
<name>A0A4R5A269_9ACTN</name>
<comment type="caution">
    <text evidence="1">The sequence shown here is derived from an EMBL/GenBank/DDBJ whole genome shotgun (WGS) entry which is preliminary data.</text>
</comment>
<dbReference type="EMBL" id="SMKY01000322">
    <property type="protein sequence ID" value="TDD65893.1"/>
    <property type="molecule type" value="Genomic_DNA"/>
</dbReference>
<evidence type="ECO:0000313" key="2">
    <source>
        <dbReference type="Proteomes" id="UP000295578"/>
    </source>
</evidence>
<dbReference type="Gene3D" id="2.30.110.10">
    <property type="entry name" value="Electron Transport, Fmn-binding Protein, Chain A"/>
    <property type="match status" value="1"/>
</dbReference>